<feature type="signal peptide" evidence="2">
    <location>
        <begin position="1"/>
        <end position="28"/>
    </location>
</feature>
<organism evidence="4 5">
    <name type="scientific">Stylosanthes scabra</name>
    <dbReference type="NCBI Taxonomy" id="79078"/>
    <lineage>
        <taxon>Eukaryota</taxon>
        <taxon>Viridiplantae</taxon>
        <taxon>Streptophyta</taxon>
        <taxon>Embryophyta</taxon>
        <taxon>Tracheophyta</taxon>
        <taxon>Spermatophyta</taxon>
        <taxon>Magnoliopsida</taxon>
        <taxon>eudicotyledons</taxon>
        <taxon>Gunneridae</taxon>
        <taxon>Pentapetalae</taxon>
        <taxon>rosids</taxon>
        <taxon>fabids</taxon>
        <taxon>Fabales</taxon>
        <taxon>Fabaceae</taxon>
        <taxon>Papilionoideae</taxon>
        <taxon>50 kb inversion clade</taxon>
        <taxon>dalbergioids sensu lato</taxon>
        <taxon>Dalbergieae</taxon>
        <taxon>Pterocarpus clade</taxon>
        <taxon>Stylosanthes</taxon>
    </lineage>
</organism>
<dbReference type="EMBL" id="JASCZI010212177">
    <property type="protein sequence ID" value="MED6198628.1"/>
    <property type="molecule type" value="Genomic_DNA"/>
</dbReference>
<protein>
    <recommendedName>
        <fullName evidence="3">Phytocyanin domain-containing protein</fullName>
    </recommendedName>
</protein>
<dbReference type="PANTHER" id="PTHR33021:SF6">
    <property type="entry name" value="EARLY NODULIN-LIKE PROTEIN 18"/>
    <property type="match status" value="1"/>
</dbReference>
<evidence type="ECO:0000313" key="5">
    <source>
        <dbReference type="Proteomes" id="UP001341840"/>
    </source>
</evidence>
<sequence length="253" mass="27644">MEHKIRGRRSTSSCLVLILFIIITVCSSSGSFVDAYKNYTVGDSLGWIDSTMNSDINYQKWASNKVFSLGDFLIFNTDTNHSVVQTYNATTYKQCDYDDAQDKDTIQWLQSNPSNTETHSMTVSVPLKKEGVTYFFSSDYDGDQCKSGQRFQINVTHGQGLPKSLKDPSEDSAPSPSGAAGGGVAGDDDAAPDTIVPANFNHPKYENSDSSDDDDNDNASGKGKASSDSVSIYEQVRMKLFGFLILLGVVFLI</sequence>
<dbReference type="PANTHER" id="PTHR33021">
    <property type="entry name" value="BLUE COPPER PROTEIN"/>
    <property type="match status" value="1"/>
</dbReference>
<dbReference type="InterPro" id="IPR039391">
    <property type="entry name" value="Phytocyanin-like"/>
</dbReference>
<proteinExistence type="predicted"/>
<dbReference type="InterPro" id="IPR008972">
    <property type="entry name" value="Cupredoxin"/>
</dbReference>
<accession>A0ABU6XNR8</accession>
<dbReference type="InterPro" id="IPR003245">
    <property type="entry name" value="Phytocyanin_dom"/>
</dbReference>
<feature type="chain" id="PRO_5046119498" description="Phytocyanin domain-containing protein" evidence="2">
    <location>
        <begin position="29"/>
        <end position="253"/>
    </location>
</feature>
<keyword evidence="2" id="KW-0732">Signal</keyword>
<gene>
    <name evidence="4" type="ORF">PIB30_068264</name>
</gene>
<reference evidence="4 5" key="1">
    <citation type="journal article" date="2023" name="Plants (Basel)">
        <title>Bridging the Gap: Combining Genomics and Transcriptomics Approaches to Understand Stylosanthes scabra, an Orphan Legume from the Brazilian Caatinga.</title>
        <authorList>
            <person name="Ferreira-Neto J.R.C."/>
            <person name="da Silva M.D."/>
            <person name="Binneck E."/>
            <person name="de Melo N.F."/>
            <person name="da Silva R.H."/>
            <person name="de Melo A.L.T.M."/>
            <person name="Pandolfi V."/>
            <person name="Bustamante F.O."/>
            <person name="Brasileiro-Vidal A.C."/>
            <person name="Benko-Iseppon A.M."/>
        </authorList>
    </citation>
    <scope>NUCLEOTIDE SEQUENCE [LARGE SCALE GENOMIC DNA]</scope>
    <source>
        <tissue evidence="4">Leaves</tissue>
    </source>
</reference>
<dbReference type="Proteomes" id="UP001341840">
    <property type="component" value="Unassembled WGS sequence"/>
</dbReference>
<dbReference type="CDD" id="cd04216">
    <property type="entry name" value="Phytocyanin"/>
    <property type="match status" value="1"/>
</dbReference>
<feature type="region of interest" description="Disordered" evidence="1">
    <location>
        <begin position="158"/>
        <end position="227"/>
    </location>
</feature>
<evidence type="ECO:0000256" key="1">
    <source>
        <dbReference type="SAM" id="MobiDB-lite"/>
    </source>
</evidence>
<dbReference type="Gene3D" id="2.60.40.420">
    <property type="entry name" value="Cupredoxins - blue copper proteins"/>
    <property type="match status" value="1"/>
</dbReference>
<dbReference type="SUPFAM" id="SSF49503">
    <property type="entry name" value="Cupredoxins"/>
    <property type="match status" value="1"/>
</dbReference>
<evidence type="ECO:0000313" key="4">
    <source>
        <dbReference type="EMBL" id="MED6198628.1"/>
    </source>
</evidence>
<dbReference type="PROSITE" id="PS51485">
    <property type="entry name" value="PHYTOCYANIN"/>
    <property type="match status" value="1"/>
</dbReference>
<keyword evidence="5" id="KW-1185">Reference proteome</keyword>
<evidence type="ECO:0000256" key="2">
    <source>
        <dbReference type="SAM" id="SignalP"/>
    </source>
</evidence>
<evidence type="ECO:0000259" key="3">
    <source>
        <dbReference type="PROSITE" id="PS51485"/>
    </source>
</evidence>
<feature type="domain" description="Phytocyanin" evidence="3">
    <location>
        <begin position="37"/>
        <end position="157"/>
    </location>
</feature>
<dbReference type="Pfam" id="PF02298">
    <property type="entry name" value="Cu_bind_like"/>
    <property type="match status" value="1"/>
</dbReference>
<comment type="caution">
    <text evidence="4">The sequence shown here is derived from an EMBL/GenBank/DDBJ whole genome shotgun (WGS) entry which is preliminary data.</text>
</comment>
<name>A0ABU6XNR8_9FABA</name>